<dbReference type="GO" id="GO:0016787">
    <property type="term" value="F:hydrolase activity"/>
    <property type="evidence" value="ECO:0007669"/>
    <property type="project" value="UniProtKB-KW"/>
</dbReference>
<keyword evidence="1" id="KW-0732">Signal</keyword>
<dbReference type="NCBIfam" id="TIGR01840">
    <property type="entry name" value="esterase_phb"/>
    <property type="match status" value="1"/>
</dbReference>
<dbReference type="Pfam" id="PF10503">
    <property type="entry name" value="Esterase_PHB"/>
    <property type="match status" value="1"/>
</dbReference>
<protein>
    <submittedName>
        <fullName evidence="4">Esterase</fullName>
    </submittedName>
</protein>
<comment type="caution">
    <text evidence="4">The sequence shown here is derived from an EMBL/GenBank/DDBJ whole genome shotgun (WGS) entry which is preliminary data.</text>
</comment>
<evidence type="ECO:0000313" key="4">
    <source>
        <dbReference type="EMBL" id="TPG27647.1"/>
    </source>
</evidence>
<proteinExistence type="predicted"/>
<dbReference type="InterPro" id="IPR050955">
    <property type="entry name" value="Plant_Biomass_Hydrol_Est"/>
</dbReference>
<evidence type="ECO:0000256" key="3">
    <source>
        <dbReference type="SAM" id="MobiDB-lite"/>
    </source>
</evidence>
<evidence type="ECO:0000256" key="2">
    <source>
        <dbReference type="ARBA" id="ARBA00022801"/>
    </source>
</evidence>
<reference evidence="4 5" key="1">
    <citation type="journal article" date="2019" name="Environ. Microbiol.">
        <title>Species interactions and distinct microbial communities in high Arctic permafrost affected cryosols are associated with the CH4 and CO2 gas fluxes.</title>
        <authorList>
            <person name="Altshuler I."/>
            <person name="Hamel J."/>
            <person name="Turney S."/>
            <person name="Magnuson E."/>
            <person name="Levesque R."/>
            <person name="Greer C."/>
            <person name="Whyte L.G."/>
        </authorList>
    </citation>
    <scope>NUCLEOTIDE SEQUENCE [LARGE SCALE GENOMIC DNA]</scope>
    <source>
        <strain evidence="4 5">S06.C</strain>
    </source>
</reference>
<dbReference type="EMBL" id="RCZI01000003">
    <property type="protein sequence ID" value="TPG27647.1"/>
    <property type="molecule type" value="Genomic_DNA"/>
</dbReference>
<accession>A0A502DQI8</accession>
<keyword evidence="2" id="KW-0378">Hydrolase</keyword>
<dbReference type="InterPro" id="IPR010126">
    <property type="entry name" value="Esterase_phb"/>
</dbReference>
<sequence length="398" mass="40874">MTRPFREWMSDAARFTQGGQLQAATEAIQQALRAAPTAAAAAATAVTAPLSAGAGTVIDVEARVVRSEPGAGTADARRHADSVAADTARANAARPDVEPRAGSVEQWTDGQFTHGGRTLAYKLYVPPAVPGAPAAAPGLVLMLHGCTQGPADFAAGTQMNAHARQAGFAVLYPEQTQHANAQKCWNWFKPQHQQRGRGEPALLAALTQHVVADIGADPARVYVAGLSAGGAMADILGRCYPDVFAAVGVHSGLPRGAANDVMSALGAMRSGAPAGGGGNGPVPPVIVFHGDADTTVHPSNGAAVVDAAGRRAIADQGTVEVPQVTQGRSEGGRGFTRTVYKATGNRGALEHWQLHGVGHAWSGGDARGSYTEPKGPDASAEMLRFFNAHALKRTSAST</sequence>
<name>A0A502DQI8_9BURK</name>
<dbReference type="OrthoDB" id="9767239at2"/>
<dbReference type="PANTHER" id="PTHR43037:SF1">
    <property type="entry name" value="BLL1128 PROTEIN"/>
    <property type="match status" value="1"/>
</dbReference>
<dbReference type="AlphaFoldDB" id="A0A502DQI8"/>
<dbReference type="RefSeq" id="WP_140842422.1">
    <property type="nucleotide sequence ID" value="NZ_RCZI01000003.1"/>
</dbReference>
<evidence type="ECO:0000256" key="1">
    <source>
        <dbReference type="ARBA" id="ARBA00022729"/>
    </source>
</evidence>
<gene>
    <name evidence="4" type="ORF">EAH82_12825</name>
</gene>
<dbReference type="GO" id="GO:0005576">
    <property type="term" value="C:extracellular region"/>
    <property type="evidence" value="ECO:0007669"/>
    <property type="project" value="InterPro"/>
</dbReference>
<dbReference type="PANTHER" id="PTHR43037">
    <property type="entry name" value="UNNAMED PRODUCT-RELATED"/>
    <property type="match status" value="1"/>
</dbReference>
<dbReference type="Proteomes" id="UP000319212">
    <property type="component" value="Unassembled WGS sequence"/>
</dbReference>
<dbReference type="InterPro" id="IPR029058">
    <property type="entry name" value="AB_hydrolase_fold"/>
</dbReference>
<dbReference type="SUPFAM" id="SSF53474">
    <property type="entry name" value="alpha/beta-Hydrolases"/>
    <property type="match status" value="2"/>
</dbReference>
<feature type="compositionally biased region" description="Low complexity" evidence="3">
    <location>
        <begin position="82"/>
        <end position="94"/>
    </location>
</feature>
<feature type="region of interest" description="Disordered" evidence="3">
    <location>
        <begin position="68"/>
        <end position="105"/>
    </location>
</feature>
<dbReference type="Gene3D" id="3.40.50.1820">
    <property type="entry name" value="alpha/beta hydrolase"/>
    <property type="match status" value="1"/>
</dbReference>
<organism evidence="4 5">
    <name type="scientific">Variovorax guangxiensis</name>
    <dbReference type="NCBI Taxonomy" id="1775474"/>
    <lineage>
        <taxon>Bacteria</taxon>
        <taxon>Pseudomonadati</taxon>
        <taxon>Pseudomonadota</taxon>
        <taxon>Betaproteobacteria</taxon>
        <taxon>Burkholderiales</taxon>
        <taxon>Comamonadaceae</taxon>
        <taxon>Variovorax</taxon>
    </lineage>
</organism>
<evidence type="ECO:0000313" key="5">
    <source>
        <dbReference type="Proteomes" id="UP000319212"/>
    </source>
</evidence>